<dbReference type="PROSITE" id="PS51733">
    <property type="entry name" value="BPL_LPL_CATALYTIC"/>
    <property type="match status" value="1"/>
</dbReference>
<evidence type="ECO:0000256" key="5">
    <source>
        <dbReference type="ARBA" id="ARBA00022679"/>
    </source>
</evidence>
<evidence type="ECO:0000256" key="6">
    <source>
        <dbReference type="ARBA" id="ARBA00023315"/>
    </source>
</evidence>
<dbReference type="InterPro" id="IPR004143">
    <property type="entry name" value="BPL_LPL_catalytic"/>
</dbReference>
<dbReference type="FunFam" id="3.30.930.10:FF:000035">
    <property type="entry name" value="Putative lipoyltransferase 2, mitochondrial"/>
    <property type="match status" value="1"/>
</dbReference>
<evidence type="ECO:0000256" key="2">
    <source>
        <dbReference type="ARBA" id="ARBA00004821"/>
    </source>
</evidence>
<evidence type="ECO:0000313" key="11">
    <source>
        <dbReference type="Proteomes" id="UP000677054"/>
    </source>
</evidence>
<proteinExistence type="inferred from homology"/>
<dbReference type="GO" id="GO:0009249">
    <property type="term" value="P:protein lipoylation"/>
    <property type="evidence" value="ECO:0007669"/>
    <property type="project" value="InterPro"/>
</dbReference>
<evidence type="ECO:0000313" key="10">
    <source>
        <dbReference type="EMBL" id="CAD7243508.1"/>
    </source>
</evidence>
<feature type="domain" description="BPL/LPL catalytic" evidence="9">
    <location>
        <begin position="25"/>
        <end position="206"/>
    </location>
</feature>
<dbReference type="SUPFAM" id="SSF55681">
    <property type="entry name" value="Class II aaRS and biotin synthetases"/>
    <property type="match status" value="1"/>
</dbReference>
<dbReference type="EC" id="2.3.1.181" evidence="4"/>
<dbReference type="PANTHER" id="PTHR10993:SF7">
    <property type="entry name" value="LIPOYLTRANSFERASE 2, MITOCHONDRIAL-RELATED"/>
    <property type="match status" value="1"/>
</dbReference>
<protein>
    <recommendedName>
        <fullName evidence="4">lipoyl(octanoyl) transferase</fullName>
        <ecNumber evidence="4">2.3.1.181</ecNumber>
    </recommendedName>
    <alternativeName>
        <fullName evidence="7">Lipoate-protein ligase B</fullName>
    </alternativeName>
    <alternativeName>
        <fullName evidence="8">Lipoyl/octanoyl transferase</fullName>
    </alternativeName>
</protein>
<gene>
    <name evidence="10" type="ORF">DSTB1V02_LOCUS3426</name>
</gene>
<name>A0A7R8X994_9CRUS</name>
<dbReference type="NCBIfam" id="TIGR00214">
    <property type="entry name" value="lipB"/>
    <property type="match status" value="1"/>
</dbReference>
<evidence type="ECO:0000256" key="3">
    <source>
        <dbReference type="ARBA" id="ARBA00007907"/>
    </source>
</evidence>
<dbReference type="Proteomes" id="UP000677054">
    <property type="component" value="Unassembled WGS sequence"/>
</dbReference>
<dbReference type="CDD" id="cd16444">
    <property type="entry name" value="LipB"/>
    <property type="match status" value="1"/>
</dbReference>
<evidence type="ECO:0000256" key="1">
    <source>
        <dbReference type="ARBA" id="ARBA00004173"/>
    </source>
</evidence>
<evidence type="ECO:0000259" key="9">
    <source>
        <dbReference type="PROSITE" id="PS51733"/>
    </source>
</evidence>
<keyword evidence="6" id="KW-0012">Acyltransferase</keyword>
<dbReference type="AlphaFoldDB" id="A0A7R8X994"/>
<dbReference type="UniPathway" id="UPA00538">
    <property type="reaction ID" value="UER00592"/>
</dbReference>
<dbReference type="Gene3D" id="3.30.930.10">
    <property type="entry name" value="Bira Bifunctional Protein, Domain 2"/>
    <property type="match status" value="1"/>
</dbReference>
<accession>A0A7R8X994</accession>
<comment type="similarity">
    <text evidence="3">Belongs to the LipB family.</text>
</comment>
<sequence>MEKCECLAYSYHICLKSIFKELNLSYCHMIPKPCTYPLVVYTVGIRSSLYPPSEEMRLKEMGAEFYRTSRGGLITFHGPGQLVAYPVLNLQVWTPSVKWYVCQLEKTIIELCHQLDIYASTSPYTGVWVQNKKIAAIGIRMSRWVTSHGIGLNCNTDLSWFDHIVPCGIADKGVTSLSQEVGGDVSVSDATPFFLSAFSHVFHCSFKSQTLDELWYDLDNSSR</sequence>
<dbReference type="PROSITE" id="PS01313">
    <property type="entry name" value="LIPB"/>
    <property type="match status" value="1"/>
</dbReference>
<keyword evidence="11" id="KW-1185">Reference proteome</keyword>
<dbReference type="PANTHER" id="PTHR10993">
    <property type="entry name" value="OCTANOYLTRANSFERASE"/>
    <property type="match status" value="1"/>
</dbReference>
<dbReference type="GO" id="GO:0005739">
    <property type="term" value="C:mitochondrion"/>
    <property type="evidence" value="ECO:0007669"/>
    <property type="project" value="UniProtKB-SubCell"/>
</dbReference>
<reference evidence="10" key="1">
    <citation type="submission" date="2020-11" db="EMBL/GenBank/DDBJ databases">
        <authorList>
            <person name="Tran Van P."/>
        </authorList>
    </citation>
    <scope>NUCLEOTIDE SEQUENCE</scope>
</reference>
<organism evidence="10">
    <name type="scientific">Darwinula stevensoni</name>
    <dbReference type="NCBI Taxonomy" id="69355"/>
    <lineage>
        <taxon>Eukaryota</taxon>
        <taxon>Metazoa</taxon>
        <taxon>Ecdysozoa</taxon>
        <taxon>Arthropoda</taxon>
        <taxon>Crustacea</taxon>
        <taxon>Oligostraca</taxon>
        <taxon>Ostracoda</taxon>
        <taxon>Podocopa</taxon>
        <taxon>Podocopida</taxon>
        <taxon>Darwinulocopina</taxon>
        <taxon>Darwinuloidea</taxon>
        <taxon>Darwinulidae</taxon>
        <taxon>Darwinula</taxon>
    </lineage>
</organism>
<comment type="subcellular location">
    <subcellularLocation>
        <location evidence="1">Mitochondrion</location>
    </subcellularLocation>
</comment>
<dbReference type="InterPro" id="IPR000544">
    <property type="entry name" value="Octanoyltransferase"/>
</dbReference>
<dbReference type="InterPro" id="IPR045864">
    <property type="entry name" value="aa-tRNA-synth_II/BPL/LPL"/>
</dbReference>
<dbReference type="EMBL" id="CAJPEV010000441">
    <property type="protein sequence ID" value="CAG0885335.1"/>
    <property type="molecule type" value="Genomic_DNA"/>
</dbReference>
<evidence type="ECO:0000256" key="7">
    <source>
        <dbReference type="ARBA" id="ARBA00030797"/>
    </source>
</evidence>
<dbReference type="InterPro" id="IPR020605">
    <property type="entry name" value="Octanoyltransferase_CS"/>
</dbReference>
<keyword evidence="5" id="KW-0808">Transferase</keyword>
<dbReference type="EMBL" id="LR899958">
    <property type="protein sequence ID" value="CAD7243508.1"/>
    <property type="molecule type" value="Genomic_DNA"/>
</dbReference>
<dbReference type="GO" id="GO:0033819">
    <property type="term" value="F:lipoyl(octanoyl) transferase activity"/>
    <property type="evidence" value="ECO:0007669"/>
    <property type="project" value="UniProtKB-EC"/>
</dbReference>
<dbReference type="Pfam" id="PF21948">
    <property type="entry name" value="LplA-B_cat"/>
    <property type="match status" value="1"/>
</dbReference>
<evidence type="ECO:0000256" key="4">
    <source>
        <dbReference type="ARBA" id="ARBA00012334"/>
    </source>
</evidence>
<dbReference type="OrthoDB" id="19908at2759"/>
<comment type="pathway">
    <text evidence="2">Protein modification; protein lipoylation via endogenous pathway; protein N(6)-(lipoyl)lysine from octanoyl-[acyl-carrier-protein]: step 1/2.</text>
</comment>
<evidence type="ECO:0000256" key="8">
    <source>
        <dbReference type="ARBA" id="ARBA00033331"/>
    </source>
</evidence>